<reference evidence="1 2" key="2">
    <citation type="journal article" date="2021" name="Genomics">
        <title>High-quality reference genome for Clonorchis sinensis.</title>
        <authorList>
            <person name="Young N.D."/>
            <person name="Stroehlein A.J."/>
            <person name="Kinkar L."/>
            <person name="Wang T."/>
            <person name="Sohn W.M."/>
            <person name="Chang B.C.H."/>
            <person name="Kaur P."/>
            <person name="Weisz D."/>
            <person name="Dudchenko O."/>
            <person name="Aiden E.L."/>
            <person name="Korhonen P.K."/>
            <person name="Gasser R.B."/>
        </authorList>
    </citation>
    <scope>NUCLEOTIDE SEQUENCE [LARGE SCALE GENOMIC DNA]</scope>
    <source>
        <strain evidence="1">Cs-k2</strain>
    </source>
</reference>
<reference evidence="1 2" key="1">
    <citation type="journal article" date="2018" name="Biotechnol. Adv.">
        <title>Improved genomic resources and new bioinformatic workflow for the carcinogenic parasite Clonorchis sinensis: Biotechnological implications.</title>
        <authorList>
            <person name="Wang D."/>
            <person name="Korhonen P.K."/>
            <person name="Gasser R.B."/>
            <person name="Young N.D."/>
        </authorList>
    </citation>
    <scope>NUCLEOTIDE SEQUENCE [LARGE SCALE GENOMIC DNA]</scope>
    <source>
        <strain evidence="1">Cs-k2</strain>
    </source>
</reference>
<organism evidence="1 2">
    <name type="scientific">Clonorchis sinensis</name>
    <name type="common">Chinese liver fluke</name>
    <dbReference type="NCBI Taxonomy" id="79923"/>
    <lineage>
        <taxon>Eukaryota</taxon>
        <taxon>Metazoa</taxon>
        <taxon>Spiralia</taxon>
        <taxon>Lophotrochozoa</taxon>
        <taxon>Platyhelminthes</taxon>
        <taxon>Trematoda</taxon>
        <taxon>Digenea</taxon>
        <taxon>Opisthorchiida</taxon>
        <taxon>Opisthorchiata</taxon>
        <taxon>Opisthorchiidae</taxon>
        <taxon>Clonorchis</taxon>
    </lineage>
</organism>
<accession>A0A3R7EXV0</accession>
<dbReference type="AlphaFoldDB" id="A0A3R7EXV0"/>
<evidence type="ECO:0000313" key="2">
    <source>
        <dbReference type="Proteomes" id="UP000286415"/>
    </source>
</evidence>
<evidence type="ECO:0000313" key="1">
    <source>
        <dbReference type="EMBL" id="KAG5454825.1"/>
    </source>
</evidence>
<dbReference type="Proteomes" id="UP000286415">
    <property type="component" value="Unassembled WGS sequence"/>
</dbReference>
<sequence length="429" mass="47903">MRRQLGRDGIFSREVRDARRLGYCKGDDSDSQSLFFSKARAHGLGNLAVSQPSRFLRVAWQLGTERVLQLNDDHGNTGFSEQVAVTVLTPSLEDPDAVKIPAEQPGMMSKKLPHPSTRWMVGAVVRQRSIRAEHDVMLPMICLGNLAVSQPSRFLRVAWQLGTERVLQLNDDHGNTGFSEQVAVTVLTPSLEDPDAVKIPAEQPGNRAKTSLFDWTLVDSRPCGVHPATSVRESRGSGADRIMFIVSAYTPNDRSSESAKHSCYDDMVSDNMNAQSWIGHETHGQRISPALDVCDRRLFLCTNHFQNSGNHLTMWYPPTDQPRIQLDPIAVNQGWRGAITVGRSFWATSMDSNHALVPCCFSGPPKTCMPTLAVAKLVDREIKRNYQNRLVERRLVRCRSLGTDIQGATQCWNLCLRYNPANLIQTLNL</sequence>
<dbReference type="InParanoid" id="A0A3R7EXV0"/>
<dbReference type="EMBL" id="NIRI02000005">
    <property type="protein sequence ID" value="KAG5454825.1"/>
    <property type="molecule type" value="Genomic_DNA"/>
</dbReference>
<gene>
    <name evidence="1" type="ORF">CSKR_108370</name>
</gene>
<name>A0A3R7EXV0_CLOSI</name>
<protein>
    <submittedName>
        <fullName evidence="1">Uncharacterized protein</fullName>
    </submittedName>
</protein>
<dbReference type="OrthoDB" id="10030815at2759"/>
<comment type="caution">
    <text evidence="1">The sequence shown here is derived from an EMBL/GenBank/DDBJ whole genome shotgun (WGS) entry which is preliminary data.</text>
</comment>
<proteinExistence type="predicted"/>
<keyword evidence="2" id="KW-1185">Reference proteome</keyword>